<dbReference type="PANTHER" id="PTHR30329">
    <property type="entry name" value="STATOR ELEMENT OF FLAGELLAR MOTOR COMPLEX"/>
    <property type="match status" value="1"/>
</dbReference>
<evidence type="ECO:0000259" key="7">
    <source>
        <dbReference type="PROSITE" id="PS51123"/>
    </source>
</evidence>
<dbReference type="PROSITE" id="PS51123">
    <property type="entry name" value="OMPA_2"/>
    <property type="match status" value="1"/>
</dbReference>
<evidence type="ECO:0000256" key="3">
    <source>
        <dbReference type="ARBA" id="ARBA00023237"/>
    </source>
</evidence>
<keyword evidence="9" id="KW-1185">Reference proteome</keyword>
<keyword evidence="6" id="KW-0732">Signal</keyword>
<dbReference type="InterPro" id="IPR036737">
    <property type="entry name" value="OmpA-like_sf"/>
</dbReference>
<accession>A0A545TVP1</accession>
<dbReference type="GO" id="GO:0009279">
    <property type="term" value="C:cell outer membrane"/>
    <property type="evidence" value="ECO:0007669"/>
    <property type="project" value="UniProtKB-SubCell"/>
</dbReference>
<keyword evidence="2 4" id="KW-0472">Membrane</keyword>
<dbReference type="AlphaFoldDB" id="A0A545TVP1"/>
<dbReference type="PRINTS" id="PR01021">
    <property type="entry name" value="OMPADOMAIN"/>
</dbReference>
<evidence type="ECO:0000313" key="9">
    <source>
        <dbReference type="Proteomes" id="UP000319732"/>
    </source>
</evidence>
<dbReference type="SUPFAM" id="SSF103088">
    <property type="entry name" value="OmpA-like"/>
    <property type="match status" value="1"/>
</dbReference>
<dbReference type="Gene3D" id="1.20.1270.390">
    <property type="match status" value="1"/>
</dbReference>
<dbReference type="OrthoDB" id="9782229at2"/>
<comment type="caution">
    <text evidence="8">The sequence shown here is derived from an EMBL/GenBank/DDBJ whole genome shotgun (WGS) entry which is preliminary data.</text>
</comment>
<dbReference type="Proteomes" id="UP000319732">
    <property type="component" value="Unassembled WGS sequence"/>
</dbReference>
<evidence type="ECO:0000256" key="2">
    <source>
        <dbReference type="ARBA" id="ARBA00023136"/>
    </source>
</evidence>
<feature type="coiled-coil region" evidence="5">
    <location>
        <begin position="303"/>
        <end position="337"/>
    </location>
</feature>
<keyword evidence="3" id="KW-0998">Cell outer membrane</keyword>
<feature type="signal peptide" evidence="6">
    <location>
        <begin position="1"/>
        <end position="25"/>
    </location>
</feature>
<proteinExistence type="predicted"/>
<evidence type="ECO:0000256" key="5">
    <source>
        <dbReference type="SAM" id="Coils"/>
    </source>
</evidence>
<dbReference type="Pfam" id="PF00691">
    <property type="entry name" value="OmpA"/>
    <property type="match status" value="1"/>
</dbReference>
<dbReference type="RefSeq" id="WP_142903882.1">
    <property type="nucleotide sequence ID" value="NZ_ML660091.1"/>
</dbReference>
<dbReference type="InterPro" id="IPR050330">
    <property type="entry name" value="Bact_OuterMem_StrucFunc"/>
</dbReference>
<gene>
    <name evidence="8" type="ORF">FKG94_08950</name>
</gene>
<name>A0A545TVP1_9GAMM</name>
<dbReference type="InterPro" id="IPR006664">
    <property type="entry name" value="OMP_bac"/>
</dbReference>
<dbReference type="InterPro" id="IPR006665">
    <property type="entry name" value="OmpA-like"/>
</dbReference>
<dbReference type="Gene3D" id="3.30.1330.60">
    <property type="entry name" value="OmpA-like domain"/>
    <property type="match status" value="1"/>
</dbReference>
<reference evidence="8 9" key="1">
    <citation type="submission" date="2019-06" db="EMBL/GenBank/DDBJ databases">
        <title>Whole genome sequence for Cellvibrionaceae sp. R142.</title>
        <authorList>
            <person name="Wang G."/>
        </authorList>
    </citation>
    <scope>NUCLEOTIDE SEQUENCE [LARGE SCALE GENOMIC DNA]</scope>
    <source>
        <strain evidence="8 9">R142</strain>
    </source>
</reference>
<feature type="chain" id="PRO_5022177637" evidence="6">
    <location>
        <begin position="26"/>
        <end position="477"/>
    </location>
</feature>
<evidence type="ECO:0000313" key="8">
    <source>
        <dbReference type="EMBL" id="TQV81221.1"/>
    </source>
</evidence>
<evidence type="ECO:0000256" key="6">
    <source>
        <dbReference type="SAM" id="SignalP"/>
    </source>
</evidence>
<keyword evidence="5" id="KW-0175">Coiled coil</keyword>
<dbReference type="EMBL" id="VHSG01000008">
    <property type="protein sequence ID" value="TQV81221.1"/>
    <property type="molecule type" value="Genomic_DNA"/>
</dbReference>
<comment type="subcellular location">
    <subcellularLocation>
        <location evidence="1">Cell outer membrane</location>
    </subcellularLocation>
</comment>
<sequence>MGKTIMTSNPFATGLLLLFLSSAAAADSSAMRASLFSEADKIYSTAKDARADILAPRSYGEATKLYQKAEGRLKRGQSIERIRQDLDRAIEYFNTAVEATRLADVTFTTAVQARNNAEAAQANDYAKDSWKEAEEQFATAARALESGNVNRARKYADTAEATYRDAELAAIKVNYLSEARKLIASAKKAKVDRLAPKTLSKAQALLKDAEAKLSASRYDTDEPRLLAKQAKYEAKHAIYIADIVTDLRSKKISPEDLILQSENPVVEIASALDLVAEFDEGLAPPTEQIRQEIGKLRQQAFELAERQNQILALETEMQSMEQKLGVQSQRLEKQEQHRQRLRQVESLFSPSEAIVLSQGDNVVIRTIGLNFGSGSANIESQYFGLLKKVQQALRQYPNGTVVVEGHTDSFGSDAQNLVLSKKRAEAVRDYLLANRPSDVTGRIDAVGYGESRPIGNNETPEGRVKNRRIDLLLIPKV</sequence>
<protein>
    <submittedName>
        <fullName evidence="8">OmpA family protein</fullName>
    </submittedName>
</protein>
<dbReference type="PANTHER" id="PTHR30329:SF21">
    <property type="entry name" value="LIPOPROTEIN YIAD-RELATED"/>
    <property type="match status" value="1"/>
</dbReference>
<evidence type="ECO:0000256" key="4">
    <source>
        <dbReference type="PROSITE-ProRule" id="PRU00473"/>
    </source>
</evidence>
<dbReference type="CDD" id="cd07185">
    <property type="entry name" value="OmpA_C-like"/>
    <property type="match status" value="1"/>
</dbReference>
<organism evidence="8 9">
    <name type="scientific">Exilibacterium tricleocarpae</name>
    <dbReference type="NCBI Taxonomy" id="2591008"/>
    <lineage>
        <taxon>Bacteria</taxon>
        <taxon>Pseudomonadati</taxon>
        <taxon>Pseudomonadota</taxon>
        <taxon>Gammaproteobacteria</taxon>
        <taxon>Cellvibrionales</taxon>
        <taxon>Cellvibrionaceae</taxon>
        <taxon>Exilibacterium</taxon>
    </lineage>
</organism>
<feature type="domain" description="OmpA-like" evidence="7">
    <location>
        <begin position="358"/>
        <end position="477"/>
    </location>
</feature>
<evidence type="ECO:0000256" key="1">
    <source>
        <dbReference type="ARBA" id="ARBA00004442"/>
    </source>
</evidence>